<reference evidence="3" key="1">
    <citation type="submission" date="2018-05" db="EMBL/GenBank/DDBJ databases">
        <authorList>
            <person name="Li X."/>
        </authorList>
    </citation>
    <scope>NUCLEOTIDE SEQUENCE [LARGE SCALE GENOMIC DNA]</scope>
    <source>
        <strain evidence="3">LX32</strain>
    </source>
</reference>
<dbReference type="OrthoDB" id="7210697at2"/>
<organism evidence="2 3">
    <name type="scientific">Phenylobacterium soli</name>
    <dbReference type="NCBI Taxonomy" id="2170551"/>
    <lineage>
        <taxon>Bacteria</taxon>
        <taxon>Pseudomonadati</taxon>
        <taxon>Pseudomonadota</taxon>
        <taxon>Alphaproteobacteria</taxon>
        <taxon>Caulobacterales</taxon>
        <taxon>Caulobacteraceae</taxon>
        <taxon>Phenylobacterium</taxon>
    </lineage>
</organism>
<proteinExistence type="predicted"/>
<evidence type="ECO:0000313" key="3">
    <source>
        <dbReference type="Proteomes" id="UP000249254"/>
    </source>
</evidence>
<dbReference type="Proteomes" id="UP000249254">
    <property type="component" value="Unassembled WGS sequence"/>
</dbReference>
<dbReference type="EMBL" id="QFYQ01000001">
    <property type="protein sequence ID" value="RAK55422.1"/>
    <property type="molecule type" value="Genomic_DNA"/>
</dbReference>
<gene>
    <name evidence="2" type="ORF">DJ017_13320</name>
</gene>
<keyword evidence="1" id="KW-0812">Transmembrane</keyword>
<evidence type="ECO:0000256" key="1">
    <source>
        <dbReference type="SAM" id="Phobius"/>
    </source>
</evidence>
<comment type="caution">
    <text evidence="2">The sequence shown here is derived from an EMBL/GenBank/DDBJ whole genome shotgun (WGS) entry which is preliminary data.</text>
</comment>
<dbReference type="RefSeq" id="WP_111529170.1">
    <property type="nucleotide sequence ID" value="NZ_JBHRSG010000003.1"/>
</dbReference>
<keyword evidence="3" id="KW-1185">Reference proteome</keyword>
<keyword evidence="1" id="KW-1133">Transmembrane helix</keyword>
<accession>A0A328AKJ9</accession>
<name>A0A328AKJ9_9CAUL</name>
<sequence>MDNGEDRTLFGEGRYPDTGPLAVLARLAFLGAIVAIVVAVFLPRWMVPQFVRSHYLEHFAAFYVAALFGLAAMPRTQLRRIGTGYVLFAVLLESTHLFARAPLGPLVDNWVADMGGLAAAFAPVVVDRFRRRFPPRPASEA</sequence>
<dbReference type="AlphaFoldDB" id="A0A328AKJ9"/>
<evidence type="ECO:0008006" key="4">
    <source>
        <dbReference type="Google" id="ProtNLM"/>
    </source>
</evidence>
<feature type="transmembrane region" description="Helical" evidence="1">
    <location>
        <begin position="55"/>
        <end position="73"/>
    </location>
</feature>
<evidence type="ECO:0000313" key="2">
    <source>
        <dbReference type="EMBL" id="RAK55422.1"/>
    </source>
</evidence>
<feature type="transmembrane region" description="Helical" evidence="1">
    <location>
        <begin position="21"/>
        <end position="43"/>
    </location>
</feature>
<keyword evidence="1" id="KW-0472">Membrane</keyword>
<protein>
    <recommendedName>
        <fullName evidence="4">VanZ family protein</fullName>
    </recommendedName>
</protein>